<evidence type="ECO:0008006" key="4">
    <source>
        <dbReference type="Google" id="ProtNLM"/>
    </source>
</evidence>
<evidence type="ECO:0000313" key="3">
    <source>
        <dbReference type="Proteomes" id="UP000242949"/>
    </source>
</evidence>
<dbReference type="OrthoDB" id="2721782at2"/>
<dbReference type="Proteomes" id="UP000242949">
    <property type="component" value="Unassembled WGS sequence"/>
</dbReference>
<reference evidence="3" key="1">
    <citation type="submission" date="2016-09" db="EMBL/GenBank/DDBJ databases">
        <authorList>
            <person name="Varghese N."/>
            <person name="Submissions S."/>
        </authorList>
    </citation>
    <scope>NUCLEOTIDE SEQUENCE [LARGE SCALE GENOMIC DNA]</scope>
    <source>
        <strain evidence="3">S5</strain>
    </source>
</reference>
<name>A0A1G6HCC0_9BACI</name>
<evidence type="ECO:0000256" key="1">
    <source>
        <dbReference type="SAM" id="Phobius"/>
    </source>
</evidence>
<organism evidence="2 3">
    <name type="scientific">Pelagirhabdus alkalitolerans</name>
    <dbReference type="NCBI Taxonomy" id="1612202"/>
    <lineage>
        <taxon>Bacteria</taxon>
        <taxon>Bacillati</taxon>
        <taxon>Bacillota</taxon>
        <taxon>Bacilli</taxon>
        <taxon>Bacillales</taxon>
        <taxon>Bacillaceae</taxon>
        <taxon>Pelagirhabdus</taxon>
    </lineage>
</organism>
<sequence>MAKAKQNNQTQTRKPSKRQRRNKIIVYLMIAAMVGSVFTTGLAYVL</sequence>
<dbReference type="STRING" id="1612202.SAMN05421734_102481"/>
<gene>
    <name evidence="2" type="ORF">SAMN05421734_102481</name>
</gene>
<proteinExistence type="predicted"/>
<protein>
    <recommendedName>
        <fullName evidence="4">DUF4044 domain-containing protein</fullName>
    </recommendedName>
</protein>
<keyword evidence="1" id="KW-0812">Transmembrane</keyword>
<accession>A0A1G6HCC0</accession>
<keyword evidence="1" id="KW-0472">Membrane</keyword>
<dbReference type="AlphaFoldDB" id="A0A1G6HCC0"/>
<feature type="transmembrane region" description="Helical" evidence="1">
    <location>
        <begin position="24"/>
        <end position="45"/>
    </location>
</feature>
<evidence type="ECO:0000313" key="2">
    <source>
        <dbReference type="EMBL" id="SDB91922.1"/>
    </source>
</evidence>
<dbReference type="NCBIfam" id="NF033880">
    <property type="entry name" value="Prli42"/>
    <property type="match status" value="1"/>
</dbReference>
<dbReference type="EMBL" id="FMYI01000002">
    <property type="protein sequence ID" value="SDB91922.1"/>
    <property type="molecule type" value="Genomic_DNA"/>
</dbReference>
<dbReference type="RefSeq" id="WP_090793739.1">
    <property type="nucleotide sequence ID" value="NZ_FMYI01000002.1"/>
</dbReference>
<dbReference type="InterPro" id="IPR049722">
    <property type="entry name" value="Prli42-like"/>
</dbReference>
<keyword evidence="1" id="KW-1133">Transmembrane helix</keyword>
<keyword evidence="3" id="KW-1185">Reference proteome</keyword>